<gene>
    <name evidence="1" type="ORF">LCGC14_0720600</name>
</gene>
<dbReference type="AlphaFoldDB" id="A0A0F9QCJ1"/>
<organism evidence="1">
    <name type="scientific">marine sediment metagenome</name>
    <dbReference type="NCBI Taxonomy" id="412755"/>
    <lineage>
        <taxon>unclassified sequences</taxon>
        <taxon>metagenomes</taxon>
        <taxon>ecological metagenomes</taxon>
    </lineage>
</organism>
<sequence>METYVRMCKEAQKDLQHREPEMNDVVAYRYVFDGYERSGVRYFFHFIEDWQSREKSKRTYIFIVWRQAQLQEMIIKEQGWKLHPRDIMTLLYHVGAWIEKHLPPFDKPGTYSMEQLWLAVVMKEVFNKTWKDGTWKKAN</sequence>
<accession>A0A0F9QCJ1</accession>
<dbReference type="EMBL" id="LAZR01001630">
    <property type="protein sequence ID" value="KKN41710.1"/>
    <property type="molecule type" value="Genomic_DNA"/>
</dbReference>
<protein>
    <submittedName>
        <fullName evidence="1">Uncharacterized protein</fullName>
    </submittedName>
</protein>
<name>A0A0F9QCJ1_9ZZZZ</name>
<evidence type="ECO:0000313" key="1">
    <source>
        <dbReference type="EMBL" id="KKN41710.1"/>
    </source>
</evidence>
<proteinExistence type="predicted"/>
<reference evidence="1" key="1">
    <citation type="journal article" date="2015" name="Nature">
        <title>Complex archaea that bridge the gap between prokaryotes and eukaryotes.</title>
        <authorList>
            <person name="Spang A."/>
            <person name="Saw J.H."/>
            <person name="Jorgensen S.L."/>
            <person name="Zaremba-Niedzwiedzka K."/>
            <person name="Martijn J."/>
            <person name="Lind A.E."/>
            <person name="van Eijk R."/>
            <person name="Schleper C."/>
            <person name="Guy L."/>
            <person name="Ettema T.J."/>
        </authorList>
    </citation>
    <scope>NUCLEOTIDE SEQUENCE</scope>
</reference>
<comment type="caution">
    <text evidence="1">The sequence shown here is derived from an EMBL/GenBank/DDBJ whole genome shotgun (WGS) entry which is preliminary data.</text>
</comment>